<gene>
    <name evidence="1" type="ORF">BLA29_010962</name>
</gene>
<dbReference type="AlphaFoldDB" id="A0A1Y3BRF7"/>
<dbReference type="GO" id="GO:0035336">
    <property type="term" value="P:long-chain fatty-acyl-CoA metabolic process"/>
    <property type="evidence" value="ECO:0007669"/>
    <property type="project" value="TreeGrafter"/>
</dbReference>
<evidence type="ECO:0008006" key="3">
    <source>
        <dbReference type="Google" id="ProtNLM"/>
    </source>
</evidence>
<protein>
    <recommendedName>
        <fullName evidence="3">Fatty acyl-CoA reductase</fullName>
    </recommendedName>
</protein>
<dbReference type="PANTHER" id="PTHR11011">
    <property type="entry name" value="MALE STERILITY PROTEIN 2-RELATED"/>
    <property type="match status" value="1"/>
</dbReference>
<evidence type="ECO:0000313" key="2">
    <source>
        <dbReference type="Proteomes" id="UP000194236"/>
    </source>
</evidence>
<name>A0A1Y3BRF7_EURMA</name>
<dbReference type="GO" id="GO:0080019">
    <property type="term" value="F:alcohol-forming very long-chain fatty acyl-CoA reductase activity"/>
    <property type="evidence" value="ECO:0007669"/>
    <property type="project" value="InterPro"/>
</dbReference>
<organism evidence="1 2">
    <name type="scientific">Euroglyphus maynei</name>
    <name type="common">Mayne's house dust mite</name>
    <dbReference type="NCBI Taxonomy" id="6958"/>
    <lineage>
        <taxon>Eukaryota</taxon>
        <taxon>Metazoa</taxon>
        <taxon>Ecdysozoa</taxon>
        <taxon>Arthropoda</taxon>
        <taxon>Chelicerata</taxon>
        <taxon>Arachnida</taxon>
        <taxon>Acari</taxon>
        <taxon>Acariformes</taxon>
        <taxon>Sarcoptiformes</taxon>
        <taxon>Astigmata</taxon>
        <taxon>Psoroptidia</taxon>
        <taxon>Analgoidea</taxon>
        <taxon>Pyroglyphidae</taxon>
        <taxon>Pyroglyphinae</taxon>
        <taxon>Euroglyphus</taxon>
    </lineage>
</organism>
<evidence type="ECO:0000313" key="1">
    <source>
        <dbReference type="EMBL" id="OTF83581.1"/>
    </source>
</evidence>
<dbReference type="PANTHER" id="PTHR11011:SF45">
    <property type="entry name" value="FATTY ACYL-COA REDUCTASE CG8306-RELATED"/>
    <property type="match status" value="1"/>
</dbReference>
<proteinExistence type="predicted"/>
<sequence>MNVQKDYQCDLIPVDVVINTCILSSWYVAVHHYKQPKTFPRTNGKCLDNDEIFVVNCVTGVHNPITWNQLRDISMPLMCRYPSMEMFRVPNVRFHRSKLLNQINVYLEHTIPAFVVDFLFKFMGFSPM</sequence>
<reference evidence="1 2" key="1">
    <citation type="submission" date="2017-03" db="EMBL/GenBank/DDBJ databases">
        <title>Genome Survey of Euroglyphus maynei.</title>
        <authorList>
            <person name="Arlian L.G."/>
            <person name="Morgan M.S."/>
            <person name="Rider S.D."/>
        </authorList>
    </citation>
    <scope>NUCLEOTIDE SEQUENCE [LARGE SCALE GENOMIC DNA]</scope>
    <source>
        <strain evidence="1">Arlian Lab</strain>
        <tissue evidence="1">Whole body</tissue>
    </source>
</reference>
<dbReference type="EMBL" id="MUJZ01003079">
    <property type="protein sequence ID" value="OTF83581.1"/>
    <property type="molecule type" value="Genomic_DNA"/>
</dbReference>
<accession>A0A1Y3BRF7</accession>
<dbReference type="OrthoDB" id="429813at2759"/>
<dbReference type="Proteomes" id="UP000194236">
    <property type="component" value="Unassembled WGS sequence"/>
</dbReference>
<dbReference type="InterPro" id="IPR026055">
    <property type="entry name" value="FAR"/>
</dbReference>
<keyword evidence="2" id="KW-1185">Reference proteome</keyword>
<dbReference type="GO" id="GO:0005777">
    <property type="term" value="C:peroxisome"/>
    <property type="evidence" value="ECO:0007669"/>
    <property type="project" value="TreeGrafter"/>
</dbReference>
<comment type="caution">
    <text evidence="1">The sequence shown here is derived from an EMBL/GenBank/DDBJ whole genome shotgun (WGS) entry which is preliminary data.</text>
</comment>